<dbReference type="InterPro" id="IPR025368">
    <property type="entry name" value="DUF4272"/>
</dbReference>
<keyword evidence="2" id="KW-1185">Reference proteome</keyword>
<protein>
    <submittedName>
        <fullName evidence="1">Uncharacterized protein</fullName>
    </submittedName>
</protein>
<proteinExistence type="predicted"/>
<dbReference type="Pfam" id="PF14094">
    <property type="entry name" value="DUF4272"/>
    <property type="match status" value="1"/>
</dbReference>
<organism evidence="1 2">
    <name type="scientific">Halalkalibacillus sediminis</name>
    <dbReference type="NCBI Taxonomy" id="2018042"/>
    <lineage>
        <taxon>Bacteria</taxon>
        <taxon>Bacillati</taxon>
        <taxon>Bacillota</taxon>
        <taxon>Bacilli</taxon>
        <taxon>Bacillales</taxon>
        <taxon>Bacillaceae</taxon>
        <taxon>Halalkalibacillus</taxon>
    </lineage>
</organism>
<evidence type="ECO:0000313" key="1">
    <source>
        <dbReference type="EMBL" id="PKR78777.1"/>
    </source>
</evidence>
<dbReference type="EMBL" id="PJNH01000001">
    <property type="protein sequence ID" value="PKR78777.1"/>
    <property type="molecule type" value="Genomic_DNA"/>
</dbReference>
<accession>A0A2I0QWQ5</accession>
<sequence>MLKIKWYVESLWALVWVLGINKNFKVDEPVGDDLIQMVPDVRKTQNFTTLKAKTLILNEKEIYQQADFYYRVHWYCVDTRLKGGKLQ</sequence>
<reference evidence="1 2" key="1">
    <citation type="submission" date="2017-06" db="EMBL/GenBank/DDBJ databases">
        <title>the draft geome sequence of Illustriluteabacillus marina B3227.</title>
        <authorList>
            <person name="He R.-H."/>
            <person name="Du Z.-J."/>
        </authorList>
    </citation>
    <scope>NUCLEOTIDE SEQUENCE [LARGE SCALE GENOMIC DNA]</scope>
    <source>
        <strain evidence="1 2">B3227</strain>
    </source>
</reference>
<gene>
    <name evidence="1" type="ORF">CEY16_03210</name>
</gene>
<name>A0A2I0QWQ5_9BACI</name>
<dbReference type="AlphaFoldDB" id="A0A2I0QWQ5"/>
<evidence type="ECO:0000313" key="2">
    <source>
        <dbReference type="Proteomes" id="UP000243524"/>
    </source>
</evidence>
<dbReference type="Proteomes" id="UP000243524">
    <property type="component" value="Unassembled WGS sequence"/>
</dbReference>
<comment type="caution">
    <text evidence="1">The sequence shown here is derived from an EMBL/GenBank/DDBJ whole genome shotgun (WGS) entry which is preliminary data.</text>
</comment>